<feature type="domain" description="DUF5689" evidence="3">
    <location>
        <begin position="548"/>
        <end position="721"/>
    </location>
</feature>
<evidence type="ECO:0000313" key="4">
    <source>
        <dbReference type="EMBL" id="SFF35882.1"/>
    </source>
</evidence>
<dbReference type="AlphaFoldDB" id="A0A1I2I129"/>
<accession>A0A1I2I129</accession>
<dbReference type="InterPro" id="IPR058094">
    <property type="entry name" value="Ig-like_OmpL47-like"/>
</dbReference>
<keyword evidence="5" id="KW-1185">Reference proteome</keyword>
<dbReference type="EMBL" id="FONN01000029">
    <property type="protein sequence ID" value="SFF35882.1"/>
    <property type="molecule type" value="Genomic_DNA"/>
</dbReference>
<dbReference type="InterPro" id="IPR014756">
    <property type="entry name" value="Ig_E-set"/>
</dbReference>
<dbReference type="RefSeq" id="WP_046234174.1">
    <property type="nucleotide sequence ID" value="NZ_FONN01000029.1"/>
</dbReference>
<dbReference type="Gene3D" id="3.30.1920.20">
    <property type="match status" value="1"/>
</dbReference>
<evidence type="ECO:0000313" key="5">
    <source>
        <dbReference type="Proteomes" id="UP000183410"/>
    </source>
</evidence>
<dbReference type="PANTHER" id="PTHR12969:SF7">
    <property type="entry name" value="INTRAFLAGELLAR TRANSPORT PROTEIN 52 HOMOLOG"/>
    <property type="match status" value="1"/>
</dbReference>
<evidence type="ECO:0000259" key="3">
    <source>
        <dbReference type="Pfam" id="PF18942"/>
    </source>
</evidence>
<dbReference type="InterPro" id="IPR013783">
    <property type="entry name" value="Ig-like_fold"/>
</dbReference>
<evidence type="ECO:0000259" key="2">
    <source>
        <dbReference type="Pfam" id="PF08329"/>
    </source>
</evidence>
<dbReference type="Gene3D" id="3.40.50.880">
    <property type="match status" value="1"/>
</dbReference>
<dbReference type="Gene3D" id="2.60.40.10">
    <property type="entry name" value="Immunoglobulins"/>
    <property type="match status" value="2"/>
</dbReference>
<dbReference type="SUPFAM" id="SSF81296">
    <property type="entry name" value="E set domains"/>
    <property type="match status" value="2"/>
</dbReference>
<name>A0A1I2I129_9BACL</name>
<dbReference type="Pfam" id="PF18942">
    <property type="entry name" value="DUF5689"/>
    <property type="match status" value="1"/>
</dbReference>
<keyword evidence="1" id="KW-0732">Signal</keyword>
<dbReference type="InterPro" id="IPR043744">
    <property type="entry name" value="DUF5689"/>
</dbReference>
<dbReference type="PANTHER" id="PTHR12969">
    <property type="entry name" value="NGD5/OSM-6/IFT52"/>
    <property type="match status" value="1"/>
</dbReference>
<dbReference type="OrthoDB" id="9801679at2"/>
<dbReference type="SUPFAM" id="SSF52317">
    <property type="entry name" value="Class I glutamine amidotransferase-like"/>
    <property type="match status" value="1"/>
</dbReference>
<dbReference type="NCBIfam" id="NF047446">
    <property type="entry name" value="barrel_OmpL47"/>
    <property type="match status" value="1"/>
</dbReference>
<evidence type="ECO:0000256" key="1">
    <source>
        <dbReference type="SAM" id="SignalP"/>
    </source>
</evidence>
<protein>
    <submittedName>
        <fullName evidence="4">Chitinase A, N-terminal domain</fullName>
    </submittedName>
</protein>
<proteinExistence type="predicted"/>
<dbReference type="InterPro" id="IPR029062">
    <property type="entry name" value="Class_I_gatase-like"/>
</dbReference>
<organism evidence="4 5">
    <name type="scientific">Paenibacillus algorifonticola</name>
    <dbReference type="NCBI Taxonomy" id="684063"/>
    <lineage>
        <taxon>Bacteria</taxon>
        <taxon>Bacillati</taxon>
        <taxon>Bacillota</taxon>
        <taxon>Bacilli</taxon>
        <taxon>Bacillales</taxon>
        <taxon>Paenibacillaceae</taxon>
        <taxon>Paenibacillus</taxon>
    </lineage>
</organism>
<dbReference type="InterPro" id="IPR039975">
    <property type="entry name" value="IFT52"/>
</dbReference>
<dbReference type="Proteomes" id="UP000183410">
    <property type="component" value="Unassembled WGS sequence"/>
</dbReference>
<reference evidence="5" key="1">
    <citation type="submission" date="2016-10" db="EMBL/GenBank/DDBJ databases">
        <authorList>
            <person name="Varghese N."/>
            <person name="Submissions S."/>
        </authorList>
    </citation>
    <scope>NUCLEOTIDE SEQUENCE [LARGE SCALE GENOMIC DNA]</scope>
    <source>
        <strain evidence="5">CGMCC 1.10223</strain>
    </source>
</reference>
<dbReference type="InterPro" id="IPR013540">
    <property type="entry name" value="ChitinaseA_N"/>
</dbReference>
<gene>
    <name evidence="4" type="ORF">SAMN04487969_12943</name>
</gene>
<sequence length="1110" mass="117552">MKLTQRKSSVTHKWIKSLIALSVAIPLQAGLWGSTSAVHAEGPADPAPFIQPKVVNENAGKKILFDNTHAQTAGAADWVIDGGFSDFGDALANDGYYVQELRKTTPFTYNDLKDYSVFVIAEPNIPFKATEQAAMTQYVESGGSIFFVGDHYNADRNKNRWDGSEAINGYRRGAWTDPAQGMSADERSSEAMQGVTSSDWLSDHFGVRFRYNALGDITANQIVPQEQAFGITAGVSTVAMHASSTLAITDPTKAKGIVYLPQTNQAWGSAVDQGVYNGGGIAEGPYVAVSKLGAGKAAFIGDSSPVEDASPKYLREETGARKTTYDGFKEQDDGVLLVNLVNWLAEQESYTNLTEVNGLQLDNATVLLPFENPAASTEPQPEPWSAPSAGYKWYDRSTFKPGSYGGPTTSANAAYSFVKQATLPNAQDFQIRVVADNLPANTTVSGFSAGIYLSGGTQVAMVQNENGTWPTAYGYSSTFSVTSDSKGHAFKDLTVRIKSGTSGAANLRLRLNGSNLLTNAVTVGNVPAEPLPEEEGPIPALIPIAEARNQSVGSTVTVEGIVTTEPGSFGGQAFYLQDDSGGLYVFQSTSGFHQGDRIKVTAATALYNSELELTDIVAIEKTGTAPLPVPVATDRISANNQGQLVQLSNVTIQNLASATPAGSFEFDAVDAAGVSNHIRVDTRTGLSLASFPYTEGQQISITGVAAIFRDVYQLKPRGLSDFTLQGDTAAPETTASLSASPNEAGWLNQDVSVTLTATDDTGSSSPLRTEYAVNGSVYQAYEAPFPISEEGSSMISFFSTDAAGNKEAVQSLTVKLDKSAPNVILTQSGGAIADASETDTLIFALSSSDALSGVASEQLLLDGQPVNSPYSITGSELGLGAHTIAYSVKDFAGNEASHQASFSITGQPLATGAPGKPVLSSNNGYDTGLQDGDYTISLNMWWGNNGTSYKLYENGELIDSQTLPDVSPSAQFAQTHVSGKANGTYTYTAELTNAKGTTRSEVLTVRVTDASPGKPVLSQNNWDGDGQYNITMNMWWGTNATEYRLYENNELIDTQSLKAAAPAAQSAITALSDRQPGAYEYRAELVNAAGATTSEIITVHVTVQKTTITS</sequence>
<feature type="chain" id="PRO_5039692466" evidence="1">
    <location>
        <begin position="30"/>
        <end position="1110"/>
    </location>
</feature>
<feature type="signal peptide" evidence="1">
    <location>
        <begin position="1"/>
        <end position="29"/>
    </location>
</feature>
<dbReference type="Pfam" id="PF08329">
    <property type="entry name" value="ChitinaseA_N"/>
    <property type="match status" value="1"/>
</dbReference>
<feature type="domain" description="Chitinase A N-terminal" evidence="2">
    <location>
        <begin position="933"/>
        <end position="1010"/>
    </location>
</feature>